<dbReference type="InterPro" id="IPR012545">
    <property type="entry name" value="DUF1697"/>
</dbReference>
<sequence length="172" mass="19721">MNTIIILLRGINVSGKNKISMKELRTLLEDLGYDDVKTYIQSGNIVLKTAEGLKEVEKNVHIKIKEKYGYDVHVLAKEVKEIEGILKNNPYSHLAEKQIYFTFLFKPIEVNKIEVEAKEDEFTILKDVVYVNAVGGYGKTKLTNNFFERKLKVSATTRNFKTTNYLVELATL</sequence>
<dbReference type="PANTHER" id="PTHR36439">
    <property type="entry name" value="BLL4334 PROTEIN"/>
    <property type="match status" value="1"/>
</dbReference>
<dbReference type="EMBL" id="JAUYVU010000003">
    <property type="protein sequence ID" value="MDP2540986.1"/>
    <property type="molecule type" value="Genomic_DNA"/>
</dbReference>
<organism evidence="2 3">
    <name type="scientific">Tenacibaculum discolor</name>
    <dbReference type="NCBI Taxonomy" id="361581"/>
    <lineage>
        <taxon>Bacteria</taxon>
        <taxon>Pseudomonadati</taxon>
        <taxon>Bacteroidota</taxon>
        <taxon>Flavobacteriia</taxon>
        <taxon>Flavobacteriales</taxon>
        <taxon>Flavobacteriaceae</taxon>
        <taxon>Tenacibaculum</taxon>
    </lineage>
</organism>
<reference evidence="2 3" key="1">
    <citation type="journal article" date="2016" name="Nat. Commun.">
        <title>Microbial interactions lead to rapid micro-scale successions on model marine particles.</title>
        <authorList>
            <person name="Datta M.S."/>
            <person name="Sliwerska E."/>
            <person name="Gore J."/>
            <person name="Polz M.F."/>
            <person name="Cordero O.X."/>
        </authorList>
    </citation>
    <scope>NUCLEOTIDE SEQUENCE [LARGE SCALE GENOMIC DNA]</scope>
    <source>
        <strain evidence="2 3">4G03</strain>
    </source>
</reference>
<accession>A0A2G1BQV4</accession>
<proteinExistence type="predicted"/>
<dbReference type="AlphaFoldDB" id="A0A2G1BQV4"/>
<protein>
    <submittedName>
        <fullName evidence="1">DUF1697 domain-containing protein</fullName>
    </submittedName>
</protein>
<name>A0A2G1BQV4_9FLAO</name>
<dbReference type="Gene3D" id="3.30.70.1280">
    <property type="entry name" value="SP0830-like domains"/>
    <property type="match status" value="1"/>
</dbReference>
<dbReference type="EMBL" id="PDUU01000016">
    <property type="protein sequence ID" value="PHN96407.1"/>
    <property type="molecule type" value="Genomic_DNA"/>
</dbReference>
<keyword evidence="4" id="KW-1185">Reference proteome</keyword>
<reference evidence="2" key="2">
    <citation type="submission" date="2017-10" db="EMBL/GenBank/DDBJ databases">
        <authorList>
            <person name="Enke T.N."/>
            <person name="Cordero O.X."/>
        </authorList>
    </citation>
    <scope>NUCLEOTIDE SEQUENCE</scope>
    <source>
        <strain evidence="2">4G03</strain>
    </source>
</reference>
<gene>
    <name evidence="2" type="ORF">CSC81_13670</name>
    <name evidence="1" type="ORF">Q8W23_05785</name>
</gene>
<comment type="caution">
    <text evidence="2">The sequence shown here is derived from an EMBL/GenBank/DDBJ whole genome shotgun (WGS) entry which is preliminary data.</text>
</comment>
<evidence type="ECO:0000313" key="3">
    <source>
        <dbReference type="Proteomes" id="UP000222163"/>
    </source>
</evidence>
<dbReference type="PANTHER" id="PTHR36439:SF1">
    <property type="entry name" value="DUF1697 DOMAIN-CONTAINING PROTEIN"/>
    <property type="match status" value="1"/>
</dbReference>
<dbReference type="Proteomes" id="UP001242342">
    <property type="component" value="Unassembled WGS sequence"/>
</dbReference>
<evidence type="ECO:0000313" key="2">
    <source>
        <dbReference type="EMBL" id="PHN96407.1"/>
    </source>
</evidence>
<dbReference type="Proteomes" id="UP000222163">
    <property type="component" value="Unassembled WGS sequence"/>
</dbReference>
<evidence type="ECO:0000313" key="4">
    <source>
        <dbReference type="Proteomes" id="UP001242342"/>
    </source>
</evidence>
<reference evidence="1 4" key="3">
    <citation type="submission" date="2023-07" db="EMBL/GenBank/DDBJ databases">
        <title>Genome content predicts the carbon catabolic preferences of heterotrophic bacteria.</title>
        <authorList>
            <person name="Gralka M."/>
        </authorList>
    </citation>
    <scope>NUCLEOTIDE SEQUENCE [LARGE SCALE GENOMIC DNA]</scope>
    <source>
        <strain evidence="1 4">4G03</strain>
    </source>
</reference>
<dbReference type="SUPFAM" id="SSF160379">
    <property type="entry name" value="SP0830-like"/>
    <property type="match status" value="1"/>
</dbReference>
<evidence type="ECO:0000313" key="1">
    <source>
        <dbReference type="EMBL" id="MDP2540986.1"/>
    </source>
</evidence>
<dbReference type="RefSeq" id="WP_099216309.1">
    <property type="nucleotide sequence ID" value="NZ_JAUYVU010000003.1"/>
</dbReference>
<dbReference type="Pfam" id="PF08002">
    <property type="entry name" value="DUF1697"/>
    <property type="match status" value="1"/>
</dbReference>
<dbReference type="PIRSF" id="PIRSF008502">
    <property type="entry name" value="UCP008502"/>
    <property type="match status" value="1"/>
</dbReference>